<feature type="region of interest" description="Disordered" evidence="1">
    <location>
        <begin position="77"/>
        <end position="104"/>
    </location>
</feature>
<protein>
    <submittedName>
        <fullName evidence="2">Uncharacterized protein</fullName>
    </submittedName>
</protein>
<dbReference type="OrthoDB" id="300179at2157"/>
<dbReference type="EMBL" id="LOPU01000029">
    <property type="protein sequence ID" value="KTG08769.1"/>
    <property type="molecule type" value="Genomic_DNA"/>
</dbReference>
<dbReference type="Pfam" id="PF19123">
    <property type="entry name" value="DUF5807"/>
    <property type="match status" value="1"/>
</dbReference>
<feature type="compositionally biased region" description="Acidic residues" evidence="1">
    <location>
        <begin position="90"/>
        <end position="104"/>
    </location>
</feature>
<dbReference type="STRING" id="1514971.AUR64_13150"/>
<dbReference type="AlphaFoldDB" id="A0A0W1R6B8"/>
<dbReference type="InterPro" id="IPR043830">
    <property type="entry name" value="DUF5807"/>
</dbReference>
<evidence type="ECO:0000313" key="3">
    <source>
        <dbReference type="Proteomes" id="UP000054387"/>
    </source>
</evidence>
<dbReference type="RefSeq" id="WP_058581921.1">
    <property type="nucleotide sequence ID" value="NZ_LOPU01000029.1"/>
</dbReference>
<gene>
    <name evidence="2" type="ORF">AUR64_13150</name>
</gene>
<sequence>MSDREAFLAGERLDDVALFLTDDYLDEQGKIANYGETVDGGVILVEPGDKGRQLFAAGTGMKAMEFAQSAMGTEGDIADDLSGGACPAAENDEEEANTNDEEADESAHRVRFVFAFAEAQNEEVGGLYADGDVIHAYAQCECGQSYSDRWLVDA</sequence>
<organism evidence="2 3">
    <name type="scientific">Haloprofundus marisrubri</name>
    <dbReference type="NCBI Taxonomy" id="1514971"/>
    <lineage>
        <taxon>Archaea</taxon>
        <taxon>Methanobacteriati</taxon>
        <taxon>Methanobacteriota</taxon>
        <taxon>Stenosarchaea group</taxon>
        <taxon>Halobacteria</taxon>
        <taxon>Halobacteriales</taxon>
        <taxon>Haloferacaceae</taxon>
        <taxon>Haloprofundus</taxon>
    </lineage>
</organism>
<proteinExistence type="predicted"/>
<evidence type="ECO:0000313" key="2">
    <source>
        <dbReference type="EMBL" id="KTG08769.1"/>
    </source>
</evidence>
<reference evidence="2 3" key="1">
    <citation type="submission" date="2015-12" db="EMBL/GenBank/DDBJ databases">
        <title>Haloprofundus marisrubri gen. nov., sp. nov., an extremely halophilic archaeon isolated from the Discovery deep brine-seawater interface in the Red Sea.</title>
        <authorList>
            <person name="Zhang G."/>
            <person name="Stingl U."/>
            <person name="Rashid M."/>
        </authorList>
    </citation>
    <scope>NUCLEOTIDE SEQUENCE [LARGE SCALE GENOMIC DNA]</scope>
    <source>
        <strain evidence="2 3">SB9</strain>
    </source>
</reference>
<accession>A0A0W1R6B8</accession>
<keyword evidence="3" id="KW-1185">Reference proteome</keyword>
<comment type="caution">
    <text evidence="2">The sequence shown here is derived from an EMBL/GenBank/DDBJ whole genome shotgun (WGS) entry which is preliminary data.</text>
</comment>
<dbReference type="Proteomes" id="UP000054387">
    <property type="component" value="Unassembled WGS sequence"/>
</dbReference>
<evidence type="ECO:0000256" key="1">
    <source>
        <dbReference type="SAM" id="MobiDB-lite"/>
    </source>
</evidence>
<name>A0A0W1R6B8_9EURY</name>